<accession>A0A2Z6NAS8</accession>
<evidence type="ECO:0000313" key="2">
    <source>
        <dbReference type="EMBL" id="GAU33085.1"/>
    </source>
</evidence>
<keyword evidence="3" id="KW-1185">Reference proteome</keyword>
<protein>
    <submittedName>
        <fullName evidence="2">Uncharacterized protein</fullName>
    </submittedName>
</protein>
<feature type="compositionally biased region" description="Acidic residues" evidence="1">
    <location>
        <begin position="8"/>
        <end position="22"/>
    </location>
</feature>
<dbReference type="AlphaFoldDB" id="A0A2Z6NAS8"/>
<feature type="region of interest" description="Disordered" evidence="1">
    <location>
        <begin position="1"/>
        <end position="29"/>
    </location>
</feature>
<name>A0A2Z6NAS8_TRISU</name>
<evidence type="ECO:0000313" key="3">
    <source>
        <dbReference type="Proteomes" id="UP000242715"/>
    </source>
</evidence>
<reference evidence="3" key="1">
    <citation type="journal article" date="2017" name="Front. Plant Sci.">
        <title>Climate Clever Clovers: New Paradigm to Reduce the Environmental Footprint of Ruminants by Breeding Low Methanogenic Forages Utilizing Haplotype Variation.</title>
        <authorList>
            <person name="Kaur P."/>
            <person name="Appels R."/>
            <person name="Bayer P.E."/>
            <person name="Keeble-Gagnere G."/>
            <person name="Wang J."/>
            <person name="Hirakawa H."/>
            <person name="Shirasawa K."/>
            <person name="Vercoe P."/>
            <person name="Stefanova K."/>
            <person name="Durmic Z."/>
            <person name="Nichols P."/>
            <person name="Revell C."/>
            <person name="Isobe S.N."/>
            <person name="Edwards D."/>
            <person name="Erskine W."/>
        </authorList>
    </citation>
    <scope>NUCLEOTIDE SEQUENCE [LARGE SCALE GENOMIC DNA]</scope>
    <source>
        <strain evidence="3">cv. Daliak</strain>
    </source>
</reference>
<organism evidence="2 3">
    <name type="scientific">Trifolium subterraneum</name>
    <name type="common">Subterranean clover</name>
    <dbReference type="NCBI Taxonomy" id="3900"/>
    <lineage>
        <taxon>Eukaryota</taxon>
        <taxon>Viridiplantae</taxon>
        <taxon>Streptophyta</taxon>
        <taxon>Embryophyta</taxon>
        <taxon>Tracheophyta</taxon>
        <taxon>Spermatophyta</taxon>
        <taxon>Magnoliopsida</taxon>
        <taxon>eudicotyledons</taxon>
        <taxon>Gunneridae</taxon>
        <taxon>Pentapetalae</taxon>
        <taxon>rosids</taxon>
        <taxon>fabids</taxon>
        <taxon>Fabales</taxon>
        <taxon>Fabaceae</taxon>
        <taxon>Papilionoideae</taxon>
        <taxon>50 kb inversion clade</taxon>
        <taxon>NPAAA clade</taxon>
        <taxon>Hologalegina</taxon>
        <taxon>IRL clade</taxon>
        <taxon>Trifolieae</taxon>
        <taxon>Trifolium</taxon>
    </lineage>
</organism>
<evidence type="ECO:0000256" key="1">
    <source>
        <dbReference type="SAM" id="MobiDB-lite"/>
    </source>
</evidence>
<dbReference type="OrthoDB" id="10564185at2759"/>
<gene>
    <name evidence="2" type="ORF">TSUD_227440</name>
</gene>
<dbReference type="EMBL" id="DF973515">
    <property type="protein sequence ID" value="GAU33085.1"/>
    <property type="molecule type" value="Genomic_DNA"/>
</dbReference>
<sequence>MSMIIGDDFPELSDLENEEPQDNDVQNDRGVSVIGPVRMEAGENFLFTYFVPDQGELPICWAVSTALLVEAKNAFHRYHNLC</sequence>
<dbReference type="Proteomes" id="UP000242715">
    <property type="component" value="Unassembled WGS sequence"/>
</dbReference>
<proteinExistence type="predicted"/>